<evidence type="ECO:0000313" key="1">
    <source>
        <dbReference type="EMBL" id="KOY81321.1"/>
    </source>
</evidence>
<sequence>MNIEQLKKLEDLKQTQTTISELLTKAEEVKVNRLIQDSISEFSSFFETKGFEVSKSANFTKAVYGTSEFILHHDISDKRYFIFHFIFELECKTFDSQQYSIGINPKPSNDGSYAPRTSGDSLQWEIEKIERSIHILKQELETVDTNPWCFSIKNDTEKEYSKTTFDSMDELLNELFQ</sequence>
<dbReference type="Proteomes" id="UP000037977">
    <property type="component" value="Unassembled WGS sequence"/>
</dbReference>
<dbReference type="EMBL" id="LGCI01000010">
    <property type="protein sequence ID" value="KOY81321.1"/>
    <property type="molecule type" value="Genomic_DNA"/>
</dbReference>
<protein>
    <submittedName>
        <fullName evidence="1">Uncharacterized protein</fullName>
    </submittedName>
</protein>
<evidence type="ECO:0000313" key="2">
    <source>
        <dbReference type="Proteomes" id="UP000037977"/>
    </source>
</evidence>
<dbReference type="RefSeq" id="WP_053996567.1">
    <property type="nucleotide sequence ID" value="NZ_CP065643.1"/>
</dbReference>
<name>A0A0N0CV92_9BACI</name>
<dbReference type="PATRIC" id="fig|33935.3.peg.2731"/>
<reference evidence="1 2" key="1">
    <citation type="submission" date="2015-07" db="EMBL/GenBank/DDBJ databases">
        <title>Genome sequencing project for genomic taxonomy and phylogenomics of Bacillus-like bacteria.</title>
        <authorList>
            <person name="Liu B."/>
            <person name="Wang J."/>
            <person name="Zhu Y."/>
            <person name="Liu G."/>
            <person name="Chen Q."/>
            <person name="Chen Z."/>
            <person name="Che J."/>
            <person name="Ge C."/>
            <person name="Shi H."/>
            <person name="Pan Z."/>
            <person name="Liu X."/>
        </authorList>
    </citation>
    <scope>NUCLEOTIDE SEQUENCE [LARGE SCALE GENOMIC DNA]</scope>
    <source>
        <strain evidence="1 2">DSM 54</strain>
    </source>
</reference>
<keyword evidence="2" id="KW-1185">Reference proteome</keyword>
<comment type="caution">
    <text evidence="1">The sequence shown here is derived from an EMBL/GenBank/DDBJ whole genome shotgun (WGS) entry which is preliminary data.</text>
</comment>
<accession>A0A0N0CV92</accession>
<dbReference type="AlphaFoldDB" id="A0A0N0CV92"/>
<organism evidence="1 2">
    <name type="scientific">Lysinibacillus macroides</name>
    <dbReference type="NCBI Taxonomy" id="33935"/>
    <lineage>
        <taxon>Bacteria</taxon>
        <taxon>Bacillati</taxon>
        <taxon>Bacillota</taxon>
        <taxon>Bacilli</taxon>
        <taxon>Bacillales</taxon>
        <taxon>Bacillaceae</taxon>
        <taxon>Lysinibacillus</taxon>
    </lineage>
</organism>
<gene>
    <name evidence="1" type="ORF">ADM90_19520</name>
</gene>
<proteinExistence type="predicted"/>